<accession>A0ACC7N9M0</accession>
<dbReference type="EMBL" id="JAQQDW010000019">
    <property type="protein sequence ID" value="MFM0104195.1"/>
    <property type="molecule type" value="Genomic_DNA"/>
</dbReference>
<dbReference type="Proteomes" id="UP001629235">
    <property type="component" value="Unassembled WGS sequence"/>
</dbReference>
<sequence>MKTFNKTSRSILATLIAGGALLAGGSAFAQERVIVENGHGPVSYGQPHMRPVGMSINIGWHGDRYYDGHRYWDHDDWMRNHPHDRDPHRHDDHREPQHRY</sequence>
<name>A0ACC7N9M0_9BURK</name>
<organism evidence="1 2">
    <name type="scientific">Paraburkholderia rhynchosiae</name>
    <dbReference type="NCBI Taxonomy" id="487049"/>
    <lineage>
        <taxon>Bacteria</taxon>
        <taxon>Pseudomonadati</taxon>
        <taxon>Pseudomonadota</taxon>
        <taxon>Betaproteobacteria</taxon>
        <taxon>Burkholderiales</taxon>
        <taxon>Burkholderiaceae</taxon>
        <taxon>Paraburkholderia</taxon>
    </lineage>
</organism>
<gene>
    <name evidence="1" type="ORF">PQR01_12070</name>
</gene>
<evidence type="ECO:0000313" key="1">
    <source>
        <dbReference type="EMBL" id="MFM0104195.1"/>
    </source>
</evidence>
<evidence type="ECO:0000313" key="2">
    <source>
        <dbReference type="Proteomes" id="UP001629235"/>
    </source>
</evidence>
<comment type="caution">
    <text evidence="1">The sequence shown here is derived from an EMBL/GenBank/DDBJ whole genome shotgun (WGS) entry which is preliminary data.</text>
</comment>
<reference evidence="1 2" key="1">
    <citation type="journal article" date="2024" name="Chem. Sci.">
        <title>Discovery of megapolipeptins by genome mining of a Burkholderiales bacteria collection.</title>
        <authorList>
            <person name="Paulo B.S."/>
            <person name="Recchia M.J.J."/>
            <person name="Lee S."/>
            <person name="Fergusson C.H."/>
            <person name="Romanowski S.B."/>
            <person name="Hernandez A."/>
            <person name="Krull N."/>
            <person name="Liu D.Y."/>
            <person name="Cavanagh H."/>
            <person name="Bos A."/>
            <person name="Gray C.A."/>
            <person name="Murphy B.T."/>
            <person name="Linington R.G."/>
            <person name="Eustaquio A.S."/>
        </authorList>
    </citation>
    <scope>NUCLEOTIDE SEQUENCE [LARGE SCALE GENOMIC DNA]</scope>
    <source>
        <strain evidence="1 2">RL18-126-BIB-B</strain>
    </source>
</reference>
<protein>
    <submittedName>
        <fullName evidence="1">Uncharacterized protein</fullName>
    </submittedName>
</protein>
<keyword evidence="2" id="KW-1185">Reference proteome</keyword>
<proteinExistence type="predicted"/>